<dbReference type="Proteomes" id="UP001152607">
    <property type="component" value="Unassembled WGS sequence"/>
</dbReference>
<gene>
    <name evidence="3" type="ORF">PDIGIT_LOCUS9094</name>
</gene>
<protein>
    <submittedName>
        <fullName evidence="3">Uncharacterized protein</fullName>
    </submittedName>
</protein>
<dbReference type="OrthoDB" id="426718at2759"/>
<dbReference type="PANTHER" id="PTHR37490:SF3">
    <property type="entry name" value="DUF3431 DOMAIN CONTAINING PROTEIN"/>
    <property type="match status" value="1"/>
</dbReference>
<keyword evidence="4" id="KW-1185">Reference proteome</keyword>
<keyword evidence="2" id="KW-1133">Transmembrane helix</keyword>
<keyword evidence="2" id="KW-0472">Membrane</keyword>
<evidence type="ECO:0000313" key="4">
    <source>
        <dbReference type="Proteomes" id="UP001152607"/>
    </source>
</evidence>
<comment type="caution">
    <text evidence="3">The sequence shown here is derived from an EMBL/GenBank/DDBJ whole genome shotgun (WGS) entry which is preliminary data.</text>
</comment>
<sequence>MHPLGDTESIQHFRSIDRRIVIPALISRSAHTLLTPAPMAKSNFTPLLAVAIVSVVVFLYSTHKTRETWRKLPEHIGLGDRLFREQSDYTRNGSMGRKPPDPSFANWNPKPNFTKGSPKSGGYNYSTTLVVATVKEESTRWMEEHLPADIQRSIWVADDPTAPLHPPKNKGHEVMIYLSWIIDNYDDLPDIALFLHAHQHTWHNDDILGHDAAAMIKRLNRARVWREGYVNLRCSWFPGCPEWMHPGETKFNGNKQEELFLSKSWSELFPLDRVPDVLAQPCSAQFALSRERILAKPHAQYIWYREWLFNTKMPDNVSGRVWEYMWQFVFTGHNVFCPKEQVCYCEQYGSCFGGEKEYEAFAELKQELYDRENDLRRWEDMGNKIREALEKNETEEAEKLERPEWGKDVEYKIEIDRLRPIVEKLKDEAVQRGKSPQNRARELGREWKEGDGF</sequence>
<feature type="region of interest" description="Disordered" evidence="1">
    <location>
        <begin position="429"/>
        <end position="453"/>
    </location>
</feature>
<dbReference type="PANTHER" id="PTHR37490">
    <property type="entry name" value="EXPRESSED PROTEIN"/>
    <property type="match status" value="1"/>
</dbReference>
<reference evidence="3" key="1">
    <citation type="submission" date="2023-01" db="EMBL/GenBank/DDBJ databases">
        <authorList>
            <person name="Van Ghelder C."/>
            <person name="Rancurel C."/>
        </authorList>
    </citation>
    <scope>NUCLEOTIDE SEQUENCE</scope>
    <source>
        <strain evidence="3">CNCM I-4278</strain>
    </source>
</reference>
<name>A0A9W4XPH6_9PLEO</name>
<feature type="transmembrane region" description="Helical" evidence="2">
    <location>
        <begin position="44"/>
        <end position="62"/>
    </location>
</feature>
<evidence type="ECO:0000313" key="3">
    <source>
        <dbReference type="EMBL" id="CAI6336005.1"/>
    </source>
</evidence>
<keyword evidence="2" id="KW-0812">Transmembrane</keyword>
<evidence type="ECO:0000256" key="2">
    <source>
        <dbReference type="SAM" id="Phobius"/>
    </source>
</evidence>
<dbReference type="InterPro" id="IPR021838">
    <property type="entry name" value="DUF3431"/>
</dbReference>
<proteinExistence type="predicted"/>
<dbReference type="Pfam" id="PF11913">
    <property type="entry name" value="DUF3431"/>
    <property type="match status" value="1"/>
</dbReference>
<organism evidence="3 4">
    <name type="scientific">Periconia digitata</name>
    <dbReference type="NCBI Taxonomy" id="1303443"/>
    <lineage>
        <taxon>Eukaryota</taxon>
        <taxon>Fungi</taxon>
        <taxon>Dikarya</taxon>
        <taxon>Ascomycota</taxon>
        <taxon>Pezizomycotina</taxon>
        <taxon>Dothideomycetes</taxon>
        <taxon>Pleosporomycetidae</taxon>
        <taxon>Pleosporales</taxon>
        <taxon>Massarineae</taxon>
        <taxon>Periconiaceae</taxon>
        <taxon>Periconia</taxon>
    </lineage>
</organism>
<dbReference type="EMBL" id="CAOQHR010000006">
    <property type="protein sequence ID" value="CAI6336005.1"/>
    <property type="molecule type" value="Genomic_DNA"/>
</dbReference>
<feature type="compositionally biased region" description="Basic and acidic residues" evidence="1">
    <location>
        <begin position="439"/>
        <end position="453"/>
    </location>
</feature>
<dbReference type="AlphaFoldDB" id="A0A9W4XPH6"/>
<evidence type="ECO:0000256" key="1">
    <source>
        <dbReference type="SAM" id="MobiDB-lite"/>
    </source>
</evidence>
<feature type="region of interest" description="Disordered" evidence="1">
    <location>
        <begin position="89"/>
        <end position="109"/>
    </location>
</feature>
<accession>A0A9W4XPH6</accession>